<dbReference type="InterPro" id="IPR025662">
    <property type="entry name" value="Sigma_54_int_dom_ATP-bd_1"/>
</dbReference>
<dbReference type="SMART" id="SM00382">
    <property type="entry name" value="AAA"/>
    <property type="match status" value="1"/>
</dbReference>
<evidence type="ECO:0000256" key="3">
    <source>
        <dbReference type="ARBA" id="ARBA00023015"/>
    </source>
</evidence>
<dbReference type="InterPro" id="IPR002197">
    <property type="entry name" value="HTH_Fis"/>
</dbReference>
<dbReference type="PROSITE" id="PS00676">
    <property type="entry name" value="SIGMA54_INTERACT_2"/>
    <property type="match status" value="1"/>
</dbReference>
<dbReference type="SUPFAM" id="SSF46689">
    <property type="entry name" value="Homeodomain-like"/>
    <property type="match status" value="1"/>
</dbReference>
<dbReference type="PROSITE" id="PS50045">
    <property type="entry name" value="SIGMA54_INTERACT_4"/>
    <property type="match status" value="1"/>
</dbReference>
<dbReference type="InterPro" id="IPR058031">
    <property type="entry name" value="AAA_lid_NorR"/>
</dbReference>
<organism evidence="7 8">
    <name type="scientific">Hominibacterium faecale</name>
    <dbReference type="NCBI Taxonomy" id="2839743"/>
    <lineage>
        <taxon>Bacteria</taxon>
        <taxon>Bacillati</taxon>
        <taxon>Bacillota</taxon>
        <taxon>Clostridia</taxon>
        <taxon>Peptostreptococcales</taxon>
        <taxon>Anaerovoracaceae</taxon>
        <taxon>Hominibacterium</taxon>
    </lineage>
</organism>
<keyword evidence="4" id="KW-0238">DNA-binding</keyword>
<dbReference type="EMBL" id="JAOSHN010000007">
    <property type="protein sequence ID" value="MCU7379945.1"/>
    <property type="molecule type" value="Genomic_DNA"/>
</dbReference>
<gene>
    <name evidence="7" type="ORF">OBO34_16515</name>
</gene>
<dbReference type="PANTHER" id="PTHR32071">
    <property type="entry name" value="TRANSCRIPTIONAL REGULATORY PROTEIN"/>
    <property type="match status" value="1"/>
</dbReference>
<evidence type="ECO:0000259" key="6">
    <source>
        <dbReference type="PROSITE" id="PS50045"/>
    </source>
</evidence>
<dbReference type="Gene3D" id="1.10.8.60">
    <property type="match status" value="1"/>
</dbReference>
<dbReference type="CDD" id="cd00009">
    <property type="entry name" value="AAA"/>
    <property type="match status" value="1"/>
</dbReference>
<reference evidence="7" key="1">
    <citation type="submission" date="2022-09" db="EMBL/GenBank/DDBJ databases">
        <title>Culturomic study of gut microbiota in children with autism spectrum disorder.</title>
        <authorList>
            <person name="Efimov B.A."/>
            <person name="Chaplin A.V."/>
            <person name="Sokolova S.R."/>
            <person name="Pikina A.P."/>
            <person name="Korzhanova M."/>
            <person name="Belova V."/>
            <person name="Korostin D."/>
        </authorList>
    </citation>
    <scope>NUCLEOTIDE SEQUENCE</scope>
    <source>
        <strain evidence="7">ASD5510</strain>
    </source>
</reference>
<dbReference type="Proteomes" id="UP001065549">
    <property type="component" value="Unassembled WGS sequence"/>
</dbReference>
<dbReference type="Pfam" id="PF02954">
    <property type="entry name" value="HTH_8"/>
    <property type="match status" value="1"/>
</dbReference>
<evidence type="ECO:0000256" key="5">
    <source>
        <dbReference type="ARBA" id="ARBA00023163"/>
    </source>
</evidence>
<keyword evidence="2" id="KW-0067">ATP-binding</keyword>
<keyword evidence="5" id="KW-0804">Transcription</keyword>
<dbReference type="GO" id="GO:0043565">
    <property type="term" value="F:sequence-specific DNA binding"/>
    <property type="evidence" value="ECO:0007669"/>
    <property type="project" value="InterPro"/>
</dbReference>
<keyword evidence="1" id="KW-0547">Nucleotide-binding</keyword>
<evidence type="ECO:0000256" key="4">
    <source>
        <dbReference type="ARBA" id="ARBA00023125"/>
    </source>
</evidence>
<dbReference type="Gene3D" id="1.10.10.60">
    <property type="entry name" value="Homeodomain-like"/>
    <property type="match status" value="1"/>
</dbReference>
<protein>
    <submittedName>
        <fullName evidence="7">Sigma 54-interacting transcriptional regulator</fullName>
    </submittedName>
</protein>
<dbReference type="InterPro" id="IPR025943">
    <property type="entry name" value="Sigma_54_int_dom_ATP-bd_2"/>
</dbReference>
<dbReference type="InterPro" id="IPR009057">
    <property type="entry name" value="Homeodomain-like_sf"/>
</dbReference>
<evidence type="ECO:0000313" key="8">
    <source>
        <dbReference type="Proteomes" id="UP001065549"/>
    </source>
</evidence>
<dbReference type="InterPro" id="IPR002078">
    <property type="entry name" value="Sigma_54_int"/>
</dbReference>
<evidence type="ECO:0000313" key="7">
    <source>
        <dbReference type="EMBL" id="MCU7379945.1"/>
    </source>
</evidence>
<accession>A0A9J6QWS8</accession>
<dbReference type="PANTHER" id="PTHR32071:SF57">
    <property type="entry name" value="C4-DICARBOXYLATE TRANSPORT TRANSCRIPTIONAL REGULATORY PROTEIN DCTD"/>
    <property type="match status" value="1"/>
</dbReference>
<dbReference type="Gene3D" id="3.40.50.300">
    <property type="entry name" value="P-loop containing nucleotide triphosphate hydrolases"/>
    <property type="match status" value="1"/>
</dbReference>
<dbReference type="InterPro" id="IPR003593">
    <property type="entry name" value="AAA+_ATPase"/>
</dbReference>
<dbReference type="InterPro" id="IPR027417">
    <property type="entry name" value="P-loop_NTPase"/>
</dbReference>
<name>A0A9J6QWS8_9FIRM</name>
<keyword evidence="3" id="KW-0805">Transcription regulation</keyword>
<comment type="caution">
    <text evidence="7">The sequence shown here is derived from an EMBL/GenBank/DDBJ whole genome shotgun (WGS) entry which is preliminary data.</text>
</comment>
<dbReference type="FunFam" id="3.40.50.300:FF:000006">
    <property type="entry name" value="DNA-binding transcriptional regulator NtrC"/>
    <property type="match status" value="1"/>
</dbReference>
<proteinExistence type="predicted"/>
<dbReference type="Pfam" id="PF00158">
    <property type="entry name" value="Sigma54_activat"/>
    <property type="match status" value="1"/>
</dbReference>
<dbReference type="InterPro" id="IPR025944">
    <property type="entry name" value="Sigma_54_int_dom_CS"/>
</dbReference>
<dbReference type="Pfam" id="PF25601">
    <property type="entry name" value="AAA_lid_14"/>
    <property type="match status" value="1"/>
</dbReference>
<dbReference type="PROSITE" id="PS00675">
    <property type="entry name" value="SIGMA54_INTERACT_1"/>
    <property type="match status" value="1"/>
</dbReference>
<dbReference type="GO" id="GO:0006355">
    <property type="term" value="P:regulation of DNA-templated transcription"/>
    <property type="evidence" value="ECO:0007669"/>
    <property type="project" value="InterPro"/>
</dbReference>
<dbReference type="GO" id="GO:0005524">
    <property type="term" value="F:ATP binding"/>
    <property type="evidence" value="ECO:0007669"/>
    <property type="project" value="UniProtKB-KW"/>
</dbReference>
<evidence type="ECO:0000256" key="2">
    <source>
        <dbReference type="ARBA" id="ARBA00022840"/>
    </source>
</evidence>
<sequence length="474" mass="52580">MELGRIKETVQKAAEAITAALGIETEIVDSHLMIIGGTGRYLDKVDSYEEGGDLESPYLYGYLLKTCSHYICLDPAKDPLYDPQEKELAEICCPIVIEGQAAGLIGLVAFTSEQKEKIGTKQETLLAFLKIMAELIASRLLVELHNRSLRQRLNSALDMSAASGSFDSIIGDSPVMARLKQRAFQISSSDSTVLITGESGTGKELFARAIHTSSSRNQKPFISINCGAIPEMLLESELFGYEKGAFTGADKNGKIGKFELADGGTIFLDEIGDMPLHLQVKLLRVLQTRQIDKVGGQSPVSIDVRIIAATNQDLEAMIKENQFREDLYFRLSVIPLHIPALRQRPEDIPQLIDHAFCKFQDKLGKDIKTISRSAYQCLAAYAWPGNVRELENALEYAINMETSQAIQIENLPDKIRNPHTSSGSAMDFKKQSADYQKQLIIRCLEETGWSVEGKREAAKRLGISESTLYRRLRG</sequence>
<evidence type="ECO:0000256" key="1">
    <source>
        <dbReference type="ARBA" id="ARBA00022741"/>
    </source>
</evidence>
<dbReference type="PROSITE" id="PS00688">
    <property type="entry name" value="SIGMA54_INTERACT_3"/>
    <property type="match status" value="1"/>
</dbReference>
<dbReference type="AlphaFoldDB" id="A0A9J6QWS8"/>
<feature type="domain" description="Sigma-54 factor interaction" evidence="6">
    <location>
        <begin position="169"/>
        <end position="399"/>
    </location>
</feature>
<dbReference type="SUPFAM" id="SSF52540">
    <property type="entry name" value="P-loop containing nucleoside triphosphate hydrolases"/>
    <property type="match status" value="1"/>
</dbReference>
<dbReference type="RefSeq" id="WP_148394573.1">
    <property type="nucleotide sequence ID" value="NZ_JAJAGH010000003.1"/>
</dbReference>
<keyword evidence="8" id="KW-1185">Reference proteome</keyword>